<proteinExistence type="predicted"/>
<gene>
    <name evidence="1" type="ORF">NB231_00020</name>
</gene>
<organism evidence="1 2">
    <name type="scientific">Nitrococcus mobilis Nb-231</name>
    <dbReference type="NCBI Taxonomy" id="314278"/>
    <lineage>
        <taxon>Bacteria</taxon>
        <taxon>Pseudomonadati</taxon>
        <taxon>Pseudomonadota</taxon>
        <taxon>Gammaproteobacteria</taxon>
        <taxon>Chromatiales</taxon>
        <taxon>Ectothiorhodospiraceae</taxon>
        <taxon>Nitrococcus</taxon>
    </lineage>
</organism>
<dbReference type="HOGENOM" id="CLU_3422086_0_0_6"/>
<dbReference type="AlphaFoldDB" id="A4BTG7"/>
<keyword evidence="2" id="KW-1185">Reference proteome</keyword>
<dbReference type="Proteomes" id="UP000003374">
    <property type="component" value="Unassembled WGS sequence"/>
</dbReference>
<protein>
    <submittedName>
        <fullName evidence="1">Uncharacterized protein</fullName>
    </submittedName>
</protein>
<accession>A4BTG7</accession>
<comment type="caution">
    <text evidence="1">The sequence shown here is derived from an EMBL/GenBank/DDBJ whole genome shotgun (WGS) entry which is preliminary data.</text>
</comment>
<evidence type="ECO:0000313" key="2">
    <source>
        <dbReference type="Proteomes" id="UP000003374"/>
    </source>
</evidence>
<dbReference type="EMBL" id="AAOF01000014">
    <property type="protein sequence ID" value="EAR20923.1"/>
    <property type="molecule type" value="Genomic_DNA"/>
</dbReference>
<sequence>QRLPVVLTREEIRSVLAHLQAVTR</sequence>
<feature type="non-terminal residue" evidence="1">
    <location>
        <position position="1"/>
    </location>
</feature>
<name>A4BTG7_9GAMM</name>
<evidence type="ECO:0000313" key="1">
    <source>
        <dbReference type="EMBL" id="EAR20923.1"/>
    </source>
</evidence>
<reference evidence="1 2" key="1">
    <citation type="submission" date="2006-02" db="EMBL/GenBank/DDBJ databases">
        <authorList>
            <person name="Waterbury J."/>
            <person name="Ferriera S."/>
            <person name="Johnson J."/>
            <person name="Kravitz S."/>
            <person name="Halpern A."/>
            <person name="Remington K."/>
            <person name="Beeson K."/>
            <person name="Tran B."/>
            <person name="Rogers Y.-H."/>
            <person name="Friedman R."/>
            <person name="Venter J.C."/>
        </authorList>
    </citation>
    <scope>NUCLEOTIDE SEQUENCE [LARGE SCALE GENOMIC DNA]</scope>
    <source>
        <strain evidence="1 2">Nb-231</strain>
    </source>
</reference>